<reference evidence="1 2" key="1">
    <citation type="submission" date="2023-08" db="EMBL/GenBank/DDBJ databases">
        <title>Annotated Genome Sequence of Vanrija albida AlHP1.</title>
        <authorList>
            <person name="Herzog R."/>
        </authorList>
    </citation>
    <scope>NUCLEOTIDE SEQUENCE [LARGE SCALE GENOMIC DNA]</scope>
    <source>
        <strain evidence="1 2">AlHP1</strain>
    </source>
</reference>
<comment type="caution">
    <text evidence="1">The sequence shown here is derived from an EMBL/GenBank/DDBJ whole genome shotgun (WGS) entry which is preliminary data.</text>
</comment>
<accession>A0ABR3Q066</accession>
<dbReference type="GeneID" id="95985966"/>
<sequence>MPDDRHERALKTFQVPLEVVSEIISYVDQEDLPQCLRVNSTFFHAVIPRLYRHIHLGSSTTTKWPIVLSGMIDVQVAEEDSDQDTSNPSNPPVILFSNRYITSKFGDVGRSVLRRSWLERYTRTLDVQWHDQDHCFPRAIYYKLKSQGISLRMFPDIPNLETLRLTMFNSHHHWTGSGKPRWHSDVHGSHVENDCACLFLANLRPKTLVLRGANLQHWGLFPVFDAPLKTAQRLVLVFGISEEKDWVLFRPLAIPPTLENLTVVYCLGKVMDFLHWNDPYGRERYDSPLAWFPVFLGTLLPPLAAKRLAANPGTPFTITQVVFRGVDSQKAVMQAAIDRNPEPFNATARPSIAIIENCFKDRFDAMQQKENDGTPPQSPLRAISGESYLAQEDWEVAFRRTELFPKP</sequence>
<proteinExistence type="predicted"/>
<dbReference type="Proteomes" id="UP001565368">
    <property type="component" value="Unassembled WGS sequence"/>
</dbReference>
<evidence type="ECO:0000313" key="2">
    <source>
        <dbReference type="Proteomes" id="UP001565368"/>
    </source>
</evidence>
<dbReference type="InterPro" id="IPR036047">
    <property type="entry name" value="F-box-like_dom_sf"/>
</dbReference>
<protein>
    <recommendedName>
        <fullName evidence="3">F-box domain-containing protein</fullName>
    </recommendedName>
</protein>
<evidence type="ECO:0000313" key="1">
    <source>
        <dbReference type="EMBL" id="KAL1408120.1"/>
    </source>
</evidence>
<dbReference type="RefSeq" id="XP_069208064.1">
    <property type="nucleotide sequence ID" value="XM_069353422.1"/>
</dbReference>
<dbReference type="SUPFAM" id="SSF81383">
    <property type="entry name" value="F-box domain"/>
    <property type="match status" value="1"/>
</dbReference>
<keyword evidence="2" id="KW-1185">Reference proteome</keyword>
<name>A0ABR3Q066_9TREE</name>
<organism evidence="1 2">
    <name type="scientific">Vanrija albida</name>
    <dbReference type="NCBI Taxonomy" id="181172"/>
    <lineage>
        <taxon>Eukaryota</taxon>
        <taxon>Fungi</taxon>
        <taxon>Dikarya</taxon>
        <taxon>Basidiomycota</taxon>
        <taxon>Agaricomycotina</taxon>
        <taxon>Tremellomycetes</taxon>
        <taxon>Trichosporonales</taxon>
        <taxon>Trichosporonaceae</taxon>
        <taxon>Vanrija</taxon>
    </lineage>
</organism>
<gene>
    <name evidence="1" type="ORF">Q8F55_004923</name>
</gene>
<dbReference type="EMBL" id="JBBXJM010000004">
    <property type="protein sequence ID" value="KAL1408120.1"/>
    <property type="molecule type" value="Genomic_DNA"/>
</dbReference>
<evidence type="ECO:0008006" key="3">
    <source>
        <dbReference type="Google" id="ProtNLM"/>
    </source>
</evidence>